<dbReference type="Pfam" id="PF14310">
    <property type="entry name" value="Fn3-like"/>
    <property type="match status" value="1"/>
</dbReference>
<dbReference type="Gene3D" id="3.20.20.300">
    <property type="entry name" value="Glycoside hydrolase, family 3, N-terminal domain"/>
    <property type="match status" value="1"/>
</dbReference>
<dbReference type="InterPro" id="IPR036962">
    <property type="entry name" value="Glyco_hydro_3_N_sf"/>
</dbReference>
<dbReference type="GO" id="GO:0046556">
    <property type="term" value="F:alpha-L-arabinofuranosidase activity"/>
    <property type="evidence" value="ECO:0007669"/>
    <property type="project" value="TreeGrafter"/>
</dbReference>
<evidence type="ECO:0000256" key="2">
    <source>
        <dbReference type="ARBA" id="ARBA00005336"/>
    </source>
</evidence>
<evidence type="ECO:0000256" key="7">
    <source>
        <dbReference type="ARBA" id="ARBA00023295"/>
    </source>
</evidence>
<dbReference type="PANTHER" id="PTHR42721">
    <property type="entry name" value="SUGAR HYDROLASE-RELATED"/>
    <property type="match status" value="1"/>
</dbReference>
<dbReference type="PANTHER" id="PTHR42721:SF3">
    <property type="entry name" value="BETA-D-XYLOSIDASE 5-RELATED"/>
    <property type="match status" value="1"/>
</dbReference>
<dbReference type="InterPro" id="IPR017853">
    <property type="entry name" value="GH"/>
</dbReference>
<proteinExistence type="inferred from homology"/>
<dbReference type="SUPFAM" id="SSF51445">
    <property type="entry name" value="(Trans)glycosidases"/>
    <property type="match status" value="1"/>
</dbReference>
<dbReference type="PRINTS" id="PR00133">
    <property type="entry name" value="GLHYDRLASE3"/>
</dbReference>
<dbReference type="EMBL" id="LVLJ01000986">
    <property type="protein sequence ID" value="OAE31676.1"/>
    <property type="molecule type" value="Genomic_DNA"/>
</dbReference>
<comment type="subcellular location">
    <subcellularLocation>
        <location evidence="1">Secreted</location>
    </subcellularLocation>
</comment>
<keyword evidence="7" id="KW-0326">Glycosidase</keyword>
<dbReference type="Proteomes" id="UP000077202">
    <property type="component" value="Unassembled WGS sequence"/>
</dbReference>
<reference evidence="9" key="1">
    <citation type="submission" date="2016-03" db="EMBL/GenBank/DDBJ databases">
        <title>Mechanisms controlling the formation of the plant cell surface in tip-growing cells are functionally conserved among land plants.</title>
        <authorList>
            <person name="Honkanen S."/>
            <person name="Jones V.A."/>
            <person name="Morieri G."/>
            <person name="Champion C."/>
            <person name="Hetherington A.J."/>
            <person name="Kelly S."/>
            <person name="Saint-Marcoux D."/>
            <person name="Proust H."/>
            <person name="Prescott H."/>
            <person name="Dolan L."/>
        </authorList>
    </citation>
    <scope>NUCLEOTIDE SEQUENCE [LARGE SCALE GENOMIC DNA]</scope>
    <source>
        <tissue evidence="9">Whole gametophyte</tissue>
    </source>
</reference>
<evidence type="ECO:0000256" key="5">
    <source>
        <dbReference type="ARBA" id="ARBA00022801"/>
    </source>
</evidence>
<dbReference type="SMART" id="SM01217">
    <property type="entry name" value="Fn3_like"/>
    <property type="match status" value="1"/>
</dbReference>
<dbReference type="GO" id="GO:0031222">
    <property type="term" value="P:arabinan catabolic process"/>
    <property type="evidence" value="ECO:0007669"/>
    <property type="project" value="TreeGrafter"/>
</dbReference>
<organism evidence="9 10">
    <name type="scientific">Marchantia polymorpha subsp. ruderalis</name>
    <dbReference type="NCBI Taxonomy" id="1480154"/>
    <lineage>
        <taxon>Eukaryota</taxon>
        <taxon>Viridiplantae</taxon>
        <taxon>Streptophyta</taxon>
        <taxon>Embryophyta</taxon>
        <taxon>Marchantiophyta</taxon>
        <taxon>Marchantiopsida</taxon>
        <taxon>Marchantiidae</taxon>
        <taxon>Marchantiales</taxon>
        <taxon>Marchantiaceae</taxon>
        <taxon>Marchantia</taxon>
    </lineage>
</organism>
<keyword evidence="6" id="KW-0325">Glycoprotein</keyword>
<sequence length="885" mass="96680">MGFKNQVARSSPGLCWPDSLMTLYIQAFHLAAKEVSKGPDKSQTRAVVVKREDEDACLSKCGWGQAVTAIYRPRSSCMQLWNGVNGLDLVGTEHSQTTELLWSAIGGFEVIGLQYACESSPASFSFCNIANSFEERVKDLISELNLSEKIQQLGNTAPGIPRLNIPAYQWWQEALHGVANNNPGVNFDGPIIAATSFPLPILTAASFNSTLFNRIGQVVSTEARAMFNSGQSGLTFWSPNVNIFRDPRWGRGQETPGEDPLLSSIYAANFVVGMQEGNELKAQRNEDPNFKLKTSSCCKHFTAYDLEGWGGVDRDHFDALVTDQDMEDTFNPPFQSCIELAQASSLMCAYTRVNGTPACAHHKLLTKTVREKWDFHGYIVSDCDAVYDMINDPKYALTLEDAVADAVQAGMDLNCGITISNHGRLAVDEGKLSEEEVDRALTNLMLVRMRLGLFDGLSQTQIYRNIGPQDVCTHEHQDLALEAALQGIVLLKNDNTTLPLSRETVSSLAVVGPSAADEEFRMLGSYAGIPCTYITPAQGLSMFVSNIDYQAGCSSIFCEEDDFSDASEAALGADAVVIVVGLSLSEEKEGLDRTSLLLPGHQQELVSSVARASKGPVVLVIMSGGPVDVSFAKDDPNIGSILWVGYPGQAGGQALAEIIFGERNPGGNLPITWYPESFTRVNMTDMHMRPNESSGYPGRTYRFYTEEVVYPFGSGLSYTTFRHTVKSAPAVVVAPNLQQQACYHEHKFVESNLIQCTDHDLNRCEDSSFEIQIEVKNEGLRSGSHVLMLFSTPPGSGRDGVPLRQLIAFERVHLEAESQHTWNLVINACRDLSTVTSSGTKVLGIGKHVLSVGDDKHSIMFVAGSENFLETQATSKNDQVLFSVG</sequence>
<keyword evidence="10" id="KW-1185">Reference proteome</keyword>
<dbReference type="InterPro" id="IPR044993">
    <property type="entry name" value="BXL"/>
</dbReference>
<dbReference type="Gene3D" id="3.40.50.1700">
    <property type="entry name" value="Glycoside hydrolase family 3 C-terminal domain"/>
    <property type="match status" value="1"/>
</dbReference>
<dbReference type="InterPro" id="IPR002772">
    <property type="entry name" value="Glyco_hydro_3_C"/>
</dbReference>
<evidence type="ECO:0000256" key="3">
    <source>
        <dbReference type="ARBA" id="ARBA00022525"/>
    </source>
</evidence>
<feature type="domain" description="Fibronectin type III-like" evidence="8">
    <location>
        <begin position="785"/>
        <end position="856"/>
    </location>
</feature>
<evidence type="ECO:0000259" key="8">
    <source>
        <dbReference type="SMART" id="SM01217"/>
    </source>
</evidence>
<keyword evidence="5" id="KW-0378">Hydrolase</keyword>
<dbReference type="FunFam" id="3.20.20.300:FF:000004">
    <property type="entry name" value="probable beta-D-xylosidase 7"/>
    <property type="match status" value="1"/>
</dbReference>
<dbReference type="GO" id="GO:0045493">
    <property type="term" value="P:xylan catabolic process"/>
    <property type="evidence" value="ECO:0007669"/>
    <property type="project" value="InterPro"/>
</dbReference>
<comment type="caution">
    <text evidence="9">The sequence shown here is derived from an EMBL/GenBank/DDBJ whole genome shotgun (WGS) entry which is preliminary data.</text>
</comment>
<name>A0A176WHP9_MARPO</name>
<dbReference type="Pfam" id="PF01915">
    <property type="entry name" value="Glyco_hydro_3_C"/>
    <property type="match status" value="1"/>
</dbReference>
<evidence type="ECO:0000256" key="6">
    <source>
        <dbReference type="ARBA" id="ARBA00023180"/>
    </source>
</evidence>
<dbReference type="AlphaFoldDB" id="A0A176WHP9"/>
<dbReference type="SUPFAM" id="SSF52279">
    <property type="entry name" value="Beta-D-glucan exohydrolase, C-terminal domain"/>
    <property type="match status" value="1"/>
</dbReference>
<evidence type="ECO:0000256" key="4">
    <source>
        <dbReference type="ARBA" id="ARBA00022729"/>
    </source>
</evidence>
<evidence type="ECO:0000313" key="10">
    <source>
        <dbReference type="Proteomes" id="UP000077202"/>
    </source>
</evidence>
<evidence type="ECO:0000313" key="9">
    <source>
        <dbReference type="EMBL" id="OAE31676.1"/>
    </source>
</evidence>
<evidence type="ECO:0000256" key="1">
    <source>
        <dbReference type="ARBA" id="ARBA00004613"/>
    </source>
</evidence>
<accession>A0A176WHP9</accession>
<dbReference type="InterPro" id="IPR001764">
    <property type="entry name" value="Glyco_hydro_3_N"/>
</dbReference>
<dbReference type="Pfam" id="PF00933">
    <property type="entry name" value="Glyco_hydro_3"/>
    <property type="match status" value="1"/>
</dbReference>
<gene>
    <name evidence="9" type="ORF">AXG93_3384s1500</name>
</gene>
<dbReference type="GO" id="GO:0009044">
    <property type="term" value="F:xylan 1,4-beta-xylosidase activity"/>
    <property type="evidence" value="ECO:0007669"/>
    <property type="project" value="InterPro"/>
</dbReference>
<protein>
    <recommendedName>
        <fullName evidence="8">Fibronectin type III-like domain-containing protein</fullName>
    </recommendedName>
</protein>
<dbReference type="InterPro" id="IPR026891">
    <property type="entry name" value="Fn3-like"/>
</dbReference>
<dbReference type="Gene3D" id="2.60.40.10">
    <property type="entry name" value="Immunoglobulins"/>
    <property type="match status" value="1"/>
</dbReference>
<dbReference type="InterPro" id="IPR036881">
    <property type="entry name" value="Glyco_hydro_3_C_sf"/>
</dbReference>
<keyword evidence="4" id="KW-0732">Signal</keyword>
<dbReference type="GO" id="GO:0005576">
    <property type="term" value="C:extracellular region"/>
    <property type="evidence" value="ECO:0007669"/>
    <property type="project" value="UniProtKB-SubCell"/>
</dbReference>
<dbReference type="InterPro" id="IPR013783">
    <property type="entry name" value="Ig-like_fold"/>
</dbReference>
<dbReference type="FunFam" id="3.40.50.1700:FF:000001">
    <property type="entry name" value="probable beta-D-xylosidase 2"/>
    <property type="match status" value="1"/>
</dbReference>
<comment type="similarity">
    <text evidence="2">Belongs to the glycosyl hydrolase 3 family.</text>
</comment>
<keyword evidence="3" id="KW-0964">Secreted</keyword>